<dbReference type="InterPro" id="IPR050884">
    <property type="entry name" value="CNP_phosphodiesterase-III"/>
</dbReference>
<keyword evidence="7" id="KW-1185">Reference proteome</keyword>
<keyword evidence="3" id="KW-0408">Iron</keyword>
<dbReference type="Gene3D" id="3.60.21.10">
    <property type="match status" value="1"/>
</dbReference>
<accession>A0A9E8S8J3</accession>
<evidence type="ECO:0000259" key="5">
    <source>
        <dbReference type="Pfam" id="PF00149"/>
    </source>
</evidence>
<protein>
    <submittedName>
        <fullName evidence="6">Metallophosphoesterase</fullName>
    </submittedName>
</protein>
<dbReference type="RefSeq" id="WP_267781041.1">
    <property type="nucleotide sequence ID" value="NZ_CP113089.1"/>
</dbReference>
<dbReference type="GO" id="GO:0046872">
    <property type="term" value="F:metal ion binding"/>
    <property type="evidence" value="ECO:0007669"/>
    <property type="project" value="UniProtKB-KW"/>
</dbReference>
<dbReference type="EMBL" id="CP113089">
    <property type="protein sequence ID" value="WAB81293.1"/>
    <property type="molecule type" value="Genomic_DNA"/>
</dbReference>
<evidence type="ECO:0000256" key="4">
    <source>
        <dbReference type="ARBA" id="ARBA00025742"/>
    </source>
</evidence>
<evidence type="ECO:0000256" key="2">
    <source>
        <dbReference type="ARBA" id="ARBA00022801"/>
    </source>
</evidence>
<evidence type="ECO:0000313" key="6">
    <source>
        <dbReference type="EMBL" id="WAB81293.1"/>
    </source>
</evidence>
<dbReference type="Pfam" id="PF00149">
    <property type="entry name" value="Metallophos"/>
    <property type="match status" value="1"/>
</dbReference>
<feature type="domain" description="Calcineurin-like phosphoesterase" evidence="5">
    <location>
        <begin position="9"/>
        <end position="186"/>
    </location>
</feature>
<organism evidence="6 7">
    <name type="scientific">Microcella daejeonensis</name>
    <dbReference type="NCBI Taxonomy" id="2994971"/>
    <lineage>
        <taxon>Bacteria</taxon>
        <taxon>Bacillati</taxon>
        <taxon>Actinomycetota</taxon>
        <taxon>Actinomycetes</taxon>
        <taxon>Micrococcales</taxon>
        <taxon>Microbacteriaceae</taxon>
        <taxon>Microcella</taxon>
    </lineage>
</organism>
<sequence>MTSERPLLIAHLSDLHLDGGAESWSRTAAVMASIGGSRTPLDSLVITGDITDGSSPAMDAQLEQLLTLLPTDVPLVCCSGNTDDAASIHRIRQHPATSLTTPGLSILPIDCETGAPARLRPRSLAQARARLAALTTDDRALLALHHPPAPLHGTVGDQLLLQAADDLVELAEHPAVIGILAGHTHSATVSARGAAPLLIAPGVRSEGRLPHIEVTDYEDALVDDRANPAYLLHRVEGRTITSYARQVPLTPTDSSPQAL</sequence>
<dbReference type="PANTHER" id="PTHR42988:SF2">
    <property type="entry name" value="CYCLIC NUCLEOTIDE PHOSPHODIESTERASE CBUA0032-RELATED"/>
    <property type="match status" value="1"/>
</dbReference>
<dbReference type="AlphaFoldDB" id="A0A9E8S8J3"/>
<dbReference type="PANTHER" id="PTHR42988">
    <property type="entry name" value="PHOSPHOHYDROLASE"/>
    <property type="match status" value="1"/>
</dbReference>
<reference evidence="6" key="1">
    <citation type="submission" date="2022-11" db="EMBL/GenBank/DDBJ databases">
        <title>Description of Microcella daejonensis nov. sp, isolated from riverside soil.</title>
        <authorList>
            <person name="Molina K.M."/>
            <person name="Kim S.B."/>
        </authorList>
    </citation>
    <scope>NUCLEOTIDE SEQUENCE</scope>
    <source>
        <strain evidence="6">MMS21-STM12</strain>
    </source>
</reference>
<evidence type="ECO:0000256" key="1">
    <source>
        <dbReference type="ARBA" id="ARBA00022723"/>
    </source>
</evidence>
<evidence type="ECO:0000313" key="7">
    <source>
        <dbReference type="Proteomes" id="UP001164706"/>
    </source>
</evidence>
<comment type="similarity">
    <text evidence="4">Belongs to the cyclic nucleotide phosphodiesterase class-III family.</text>
</comment>
<keyword evidence="2" id="KW-0378">Hydrolase</keyword>
<dbReference type="GO" id="GO:0016787">
    <property type="term" value="F:hydrolase activity"/>
    <property type="evidence" value="ECO:0007669"/>
    <property type="project" value="UniProtKB-KW"/>
</dbReference>
<proteinExistence type="inferred from homology"/>
<dbReference type="InterPro" id="IPR004843">
    <property type="entry name" value="Calcineurin-like_PHP"/>
</dbReference>
<evidence type="ECO:0000256" key="3">
    <source>
        <dbReference type="ARBA" id="ARBA00023004"/>
    </source>
</evidence>
<dbReference type="KEGG" id="mdb:OVN18_12250"/>
<gene>
    <name evidence="6" type="ORF">OVN18_12250</name>
</gene>
<keyword evidence="1" id="KW-0479">Metal-binding</keyword>
<dbReference type="Proteomes" id="UP001164706">
    <property type="component" value="Chromosome"/>
</dbReference>
<name>A0A9E8S8J3_9MICO</name>
<dbReference type="SUPFAM" id="SSF56300">
    <property type="entry name" value="Metallo-dependent phosphatases"/>
    <property type="match status" value="1"/>
</dbReference>
<dbReference type="InterPro" id="IPR029052">
    <property type="entry name" value="Metallo-depent_PP-like"/>
</dbReference>